<dbReference type="InterPro" id="IPR030802">
    <property type="entry name" value="Permease_MalE"/>
</dbReference>
<dbReference type="PANTHER" id="PTHR30188">
    <property type="entry name" value="ABC TRANSPORTER PERMEASE PROTEIN-RELATED"/>
    <property type="match status" value="1"/>
</dbReference>
<keyword evidence="2" id="KW-0812">Transmembrane</keyword>
<accession>A0A1X1ZAV4</accession>
<sequence length="318" mass="32265">MATETPTAATTHAGSANGDSGHRGALHRAPFGNGAPPDGWRAVLTQPGASVAKAASRVGTIPARSTATTGRAVLMAAAVLRYAVIDTISMRLPVGELIVQAWTLLKVTAVPAVLMAVPFGAMIAVQVSGLVNEVGANSLIGSAIGVGVVRQGAPMTAGLLMGGAAASAIAADFGARAIREELDALRTLGIDPVQRLVVPRFLALVLTAPILCTIVVASGVAAAFTISVTVNDVTPGSFWLSFGSFAKMVDVWFAMGKTVTFAAFVAIISSMRGMEAKGGPRGVADAVNAAVVLNVVCIVTANLAITQLETMFFPMAVA</sequence>
<organism evidence="3 4">
    <name type="scientific">Mycobacterium palustre</name>
    <dbReference type="NCBI Taxonomy" id="153971"/>
    <lineage>
        <taxon>Bacteria</taxon>
        <taxon>Bacillati</taxon>
        <taxon>Actinomycetota</taxon>
        <taxon>Actinomycetes</taxon>
        <taxon>Mycobacteriales</taxon>
        <taxon>Mycobacteriaceae</taxon>
        <taxon>Mycobacterium</taxon>
        <taxon>Mycobacterium simiae complex</taxon>
    </lineage>
</organism>
<protein>
    <submittedName>
        <fullName evidence="3">ABC transporter permease</fullName>
    </submittedName>
</protein>
<evidence type="ECO:0000256" key="2">
    <source>
        <dbReference type="SAM" id="Phobius"/>
    </source>
</evidence>
<dbReference type="EMBL" id="LQPJ01000124">
    <property type="protein sequence ID" value="ORW20425.1"/>
    <property type="molecule type" value="Genomic_DNA"/>
</dbReference>
<dbReference type="PANTHER" id="PTHR30188:SF4">
    <property type="entry name" value="PROTEIN TRIGALACTOSYLDIACYLGLYCEROL 1, CHLOROPLASTIC"/>
    <property type="match status" value="1"/>
</dbReference>
<dbReference type="AlphaFoldDB" id="A0A1X1ZAV4"/>
<evidence type="ECO:0000313" key="3">
    <source>
        <dbReference type="EMBL" id="ORW20425.1"/>
    </source>
</evidence>
<proteinExistence type="predicted"/>
<name>A0A1X1ZAV4_9MYCO</name>
<dbReference type="Proteomes" id="UP000193529">
    <property type="component" value="Unassembled WGS sequence"/>
</dbReference>
<reference evidence="3 4" key="1">
    <citation type="submission" date="2016-01" db="EMBL/GenBank/DDBJ databases">
        <title>The new phylogeny of the genus Mycobacterium.</title>
        <authorList>
            <person name="Tarcisio F."/>
            <person name="Conor M."/>
            <person name="Antonella G."/>
            <person name="Elisabetta G."/>
            <person name="Giulia F.S."/>
            <person name="Sara T."/>
            <person name="Anna F."/>
            <person name="Clotilde B."/>
            <person name="Roberto B."/>
            <person name="Veronica D.S."/>
            <person name="Fabio R."/>
            <person name="Monica P."/>
            <person name="Olivier J."/>
            <person name="Enrico T."/>
            <person name="Nicola S."/>
        </authorList>
    </citation>
    <scope>NUCLEOTIDE SEQUENCE [LARGE SCALE GENOMIC DNA]</scope>
    <source>
        <strain evidence="3 4">DSM 44572</strain>
    </source>
</reference>
<gene>
    <name evidence="3" type="ORF">AWC19_15125</name>
</gene>
<feature type="compositionally biased region" description="Low complexity" evidence="1">
    <location>
        <begin position="1"/>
        <end position="13"/>
    </location>
</feature>
<dbReference type="STRING" id="153971.AWC19_15125"/>
<dbReference type="OrthoDB" id="5243306at2"/>
<dbReference type="Pfam" id="PF02405">
    <property type="entry name" value="MlaE"/>
    <property type="match status" value="1"/>
</dbReference>
<dbReference type="GO" id="GO:0005548">
    <property type="term" value="F:phospholipid transporter activity"/>
    <property type="evidence" value="ECO:0007669"/>
    <property type="project" value="TreeGrafter"/>
</dbReference>
<keyword evidence="2" id="KW-1133">Transmembrane helix</keyword>
<dbReference type="GO" id="GO:0043190">
    <property type="term" value="C:ATP-binding cassette (ABC) transporter complex"/>
    <property type="evidence" value="ECO:0007669"/>
    <property type="project" value="InterPro"/>
</dbReference>
<feature type="region of interest" description="Disordered" evidence="1">
    <location>
        <begin position="1"/>
        <end position="39"/>
    </location>
</feature>
<comment type="caution">
    <text evidence="3">The sequence shown here is derived from an EMBL/GenBank/DDBJ whole genome shotgun (WGS) entry which is preliminary data.</text>
</comment>
<feature type="transmembrane region" description="Helical" evidence="2">
    <location>
        <begin position="201"/>
        <end position="231"/>
    </location>
</feature>
<dbReference type="RefSeq" id="WP_085079818.1">
    <property type="nucleotide sequence ID" value="NZ_LQPJ01000124.1"/>
</dbReference>
<keyword evidence="2" id="KW-0472">Membrane</keyword>
<feature type="transmembrane region" description="Helical" evidence="2">
    <location>
        <begin position="251"/>
        <end position="271"/>
    </location>
</feature>
<keyword evidence="4" id="KW-1185">Reference proteome</keyword>
<evidence type="ECO:0000256" key="1">
    <source>
        <dbReference type="SAM" id="MobiDB-lite"/>
    </source>
</evidence>
<feature type="transmembrane region" description="Helical" evidence="2">
    <location>
        <begin position="283"/>
        <end position="305"/>
    </location>
</feature>
<evidence type="ECO:0000313" key="4">
    <source>
        <dbReference type="Proteomes" id="UP000193529"/>
    </source>
</evidence>